<keyword evidence="2 10" id="KW-0004">4Fe-4S</keyword>
<feature type="domain" description="4Fe-4S ferredoxin-type" evidence="11">
    <location>
        <begin position="233"/>
        <end position="262"/>
    </location>
</feature>
<dbReference type="NCBIfam" id="TIGR01944">
    <property type="entry name" value="rnfB"/>
    <property type="match status" value="1"/>
</dbReference>
<dbReference type="PANTHER" id="PTHR43560:SF1">
    <property type="entry name" value="ION-TRANSLOCATING OXIDOREDUCTASE COMPLEX SUBUNIT B"/>
    <property type="match status" value="1"/>
</dbReference>
<evidence type="ECO:0000256" key="3">
    <source>
        <dbReference type="ARBA" id="ARBA00022723"/>
    </source>
</evidence>
<evidence type="ECO:0000256" key="4">
    <source>
        <dbReference type="ARBA" id="ARBA00022737"/>
    </source>
</evidence>
<evidence type="ECO:0000256" key="5">
    <source>
        <dbReference type="ARBA" id="ARBA00022967"/>
    </source>
</evidence>
<keyword evidence="7 10" id="KW-0408">Iron</keyword>
<evidence type="ECO:0000256" key="9">
    <source>
        <dbReference type="ARBA" id="ARBA00023136"/>
    </source>
</evidence>
<dbReference type="GO" id="GO:0022900">
    <property type="term" value="P:electron transport chain"/>
    <property type="evidence" value="ECO:0007669"/>
    <property type="project" value="UniProtKB-UniRule"/>
</dbReference>
<evidence type="ECO:0000259" key="12">
    <source>
        <dbReference type="PROSITE" id="PS51656"/>
    </source>
</evidence>
<feature type="binding site" evidence="10">
    <location>
        <position position="149"/>
    </location>
    <ligand>
        <name>[4Fe-4S] cluster</name>
        <dbReference type="ChEBI" id="CHEBI:49883"/>
        <label>3</label>
    </ligand>
</feature>
<dbReference type="InterPro" id="IPR010207">
    <property type="entry name" value="Elect_transpt_cplx_RnfB/RsxB"/>
</dbReference>
<dbReference type="Pfam" id="PF14697">
    <property type="entry name" value="Fer4_21"/>
    <property type="match status" value="1"/>
</dbReference>
<dbReference type="InterPro" id="IPR007202">
    <property type="entry name" value="4Fe-4S_dom"/>
</dbReference>
<dbReference type="GO" id="GO:0051539">
    <property type="term" value="F:4 iron, 4 sulfur cluster binding"/>
    <property type="evidence" value="ECO:0007669"/>
    <property type="project" value="UniProtKB-UniRule"/>
</dbReference>
<keyword evidence="3 10" id="KW-0479">Metal-binding</keyword>
<feature type="binding site" evidence="10">
    <location>
        <position position="135"/>
    </location>
    <ligand>
        <name>[4Fe-4S] cluster</name>
        <dbReference type="ChEBI" id="CHEBI:49883"/>
        <label>2</label>
    </ligand>
</feature>
<keyword evidence="6 10" id="KW-0249">Electron transport</keyword>
<dbReference type="EC" id="7.-.-.-" evidence="10"/>
<dbReference type="Pfam" id="PF00037">
    <property type="entry name" value="Fer4"/>
    <property type="match status" value="1"/>
</dbReference>
<evidence type="ECO:0000256" key="2">
    <source>
        <dbReference type="ARBA" id="ARBA00022485"/>
    </source>
</evidence>
<keyword evidence="4 10" id="KW-0677">Repeat</keyword>
<dbReference type="Pfam" id="PF04060">
    <property type="entry name" value="FeS"/>
    <property type="match status" value="1"/>
</dbReference>
<evidence type="ECO:0000259" key="11">
    <source>
        <dbReference type="PROSITE" id="PS51379"/>
    </source>
</evidence>
<evidence type="ECO:0000256" key="8">
    <source>
        <dbReference type="ARBA" id="ARBA00023014"/>
    </source>
</evidence>
<comment type="caution">
    <text evidence="13">The sequence shown here is derived from an EMBL/GenBank/DDBJ whole genome shotgun (WGS) entry which is preliminary data.</text>
</comment>
<reference evidence="13" key="1">
    <citation type="journal article" date="2021" name="PeerJ">
        <title>Extensive microbial diversity within the chicken gut microbiome revealed by metagenomics and culture.</title>
        <authorList>
            <person name="Gilroy R."/>
            <person name="Ravi A."/>
            <person name="Getino M."/>
            <person name="Pursley I."/>
            <person name="Horton D.L."/>
            <person name="Alikhan N.F."/>
            <person name="Baker D."/>
            <person name="Gharbi K."/>
            <person name="Hall N."/>
            <person name="Watson M."/>
            <person name="Adriaenssens E.M."/>
            <person name="Foster-Nyarko E."/>
            <person name="Jarju S."/>
            <person name="Secka A."/>
            <person name="Antonio M."/>
            <person name="Oren A."/>
            <person name="Chaudhuri R.R."/>
            <person name="La Ragione R."/>
            <person name="Hildebrand F."/>
            <person name="Pallen M.J."/>
        </authorList>
    </citation>
    <scope>NUCLEOTIDE SEQUENCE</scope>
    <source>
        <strain evidence="13">ChiBcec8-14828</strain>
    </source>
</reference>
<keyword evidence="1 10" id="KW-0813">Transport</keyword>
<keyword evidence="10" id="KW-1003">Cell membrane</keyword>
<sequence length="268" mass="27587">MSIGLAAVVLLAIGILGALILVLAAHFLHVPEDERVGLVQACLPGANCGACGYAGCADYAKAIVEGAPVNKCVPGGAKTAQEAAQIMGVEAGTVAKRKAIVACQGNYSNTQDKYEYEGIESCSACAALYAGHAACEYGCLGYGDCVKACAFGAITVVNGLAHVDQDKCTGCGACEQACPKKVIWIRPEGEKPIVMCANHDRGALTRKACSAGCIGCMKCEKNCPADAIHVNNNVARVDYDKCTGCGKCEELCPVHAIAILRATPKAQG</sequence>
<dbReference type="InterPro" id="IPR017896">
    <property type="entry name" value="4Fe4S_Fe-S-bd"/>
</dbReference>
<dbReference type="PROSITE" id="PS00198">
    <property type="entry name" value="4FE4S_FER_1"/>
    <property type="match status" value="2"/>
</dbReference>
<accession>A0A9D2M1Z8</accession>
<dbReference type="AlphaFoldDB" id="A0A9D2M1Z8"/>
<keyword evidence="9 10" id="KW-0472">Membrane</keyword>
<dbReference type="Proteomes" id="UP000824209">
    <property type="component" value="Unassembled WGS sequence"/>
</dbReference>
<evidence type="ECO:0000256" key="6">
    <source>
        <dbReference type="ARBA" id="ARBA00022982"/>
    </source>
</evidence>
<feature type="binding site" evidence="10">
    <location>
        <position position="145"/>
    </location>
    <ligand>
        <name>[4Fe-4S] cluster</name>
        <dbReference type="ChEBI" id="CHEBI:49883"/>
        <label>2</label>
    </ligand>
</feature>
<dbReference type="HAMAP" id="MF_00463">
    <property type="entry name" value="RsxB_RnfB"/>
    <property type="match status" value="1"/>
</dbReference>
<feature type="binding site" evidence="10">
    <location>
        <position position="178"/>
    </location>
    <ligand>
        <name>[4Fe-4S] cluster</name>
        <dbReference type="ChEBI" id="CHEBI:49883"/>
        <label>2</label>
    </ligand>
</feature>
<feature type="binding site" evidence="10">
    <location>
        <position position="56"/>
    </location>
    <ligand>
        <name>[4Fe-4S] cluster</name>
        <dbReference type="ChEBI" id="CHEBI:49883"/>
        <label>1</label>
    </ligand>
</feature>
<evidence type="ECO:0000256" key="10">
    <source>
        <dbReference type="HAMAP-Rule" id="MF_00463"/>
    </source>
</evidence>
<dbReference type="GO" id="GO:0046872">
    <property type="term" value="F:metal ion binding"/>
    <property type="evidence" value="ECO:0007669"/>
    <property type="project" value="UniProtKB-KW"/>
</dbReference>
<feature type="domain" description="4Fe-4S ferredoxin-type" evidence="11">
    <location>
        <begin position="202"/>
        <end position="232"/>
    </location>
</feature>
<evidence type="ECO:0000313" key="13">
    <source>
        <dbReference type="EMBL" id="HJB39742.1"/>
    </source>
</evidence>
<dbReference type="Gene3D" id="3.30.70.20">
    <property type="match status" value="2"/>
</dbReference>
<feature type="binding site" evidence="10">
    <location>
        <position position="51"/>
    </location>
    <ligand>
        <name>[4Fe-4S] cluster</name>
        <dbReference type="ChEBI" id="CHEBI:49883"/>
        <label>1</label>
    </ligand>
</feature>
<feature type="binding site" evidence="10">
    <location>
        <position position="168"/>
    </location>
    <ligand>
        <name>[4Fe-4S] cluster</name>
        <dbReference type="ChEBI" id="CHEBI:49883"/>
        <label>3</label>
    </ligand>
</feature>
<feature type="binding site" evidence="10">
    <location>
        <position position="174"/>
    </location>
    <ligand>
        <name>[4Fe-4S] cluster</name>
        <dbReference type="ChEBI" id="CHEBI:49883"/>
        <label>3</label>
    </ligand>
</feature>
<feature type="region of interest" description="Hydrophobic" evidence="10">
    <location>
        <begin position="1"/>
        <end position="25"/>
    </location>
</feature>
<dbReference type="Gene3D" id="1.10.15.40">
    <property type="entry name" value="Electron transport complex subunit B, putative Fe-S cluster"/>
    <property type="match status" value="1"/>
</dbReference>
<keyword evidence="8 10" id="KW-0411">Iron-sulfur</keyword>
<dbReference type="GO" id="GO:0009055">
    <property type="term" value="F:electron transfer activity"/>
    <property type="evidence" value="ECO:0007669"/>
    <property type="project" value="InterPro"/>
</dbReference>
<comment type="function">
    <text evidence="10">Part of a membrane-bound complex that couples electron transfer with translocation of ions across the membrane.</text>
</comment>
<comment type="caution">
    <text evidence="10">Lacks conserved residue(s) required for the propagation of feature annotation.</text>
</comment>
<dbReference type="CDD" id="cd10549">
    <property type="entry name" value="MtMvhB_like"/>
    <property type="match status" value="1"/>
</dbReference>
<organism evidence="13 14">
    <name type="scientific">Candidatus Ruthenibacterium avium</name>
    <dbReference type="NCBI Taxonomy" id="2838751"/>
    <lineage>
        <taxon>Bacteria</taxon>
        <taxon>Bacillati</taxon>
        <taxon>Bacillota</taxon>
        <taxon>Clostridia</taxon>
        <taxon>Eubacteriales</taxon>
        <taxon>Oscillospiraceae</taxon>
        <taxon>Ruthenibacterium</taxon>
    </lineage>
</organism>
<feature type="binding site" evidence="10">
    <location>
        <position position="171"/>
    </location>
    <ligand>
        <name>[4Fe-4S] cluster</name>
        <dbReference type="ChEBI" id="CHEBI:49883"/>
        <label>3</label>
    </ligand>
</feature>
<feature type="binding site" evidence="10">
    <location>
        <position position="72"/>
    </location>
    <ligand>
        <name>[4Fe-4S] cluster</name>
        <dbReference type="ChEBI" id="CHEBI:49883"/>
        <label>1</label>
    </ligand>
</feature>
<dbReference type="InterPro" id="IPR050395">
    <property type="entry name" value="4Fe4S_Ferredoxin_RnfB"/>
</dbReference>
<name>A0A9D2M1Z8_9FIRM</name>
<dbReference type="SUPFAM" id="SSF54862">
    <property type="entry name" value="4Fe-4S ferredoxins"/>
    <property type="match status" value="1"/>
</dbReference>
<evidence type="ECO:0000256" key="7">
    <source>
        <dbReference type="ARBA" id="ARBA00023004"/>
    </source>
</evidence>
<dbReference type="PROSITE" id="PS51656">
    <property type="entry name" value="4FE4S"/>
    <property type="match status" value="1"/>
</dbReference>
<evidence type="ECO:0000256" key="1">
    <source>
        <dbReference type="ARBA" id="ARBA00022448"/>
    </source>
</evidence>
<proteinExistence type="inferred from homology"/>
<gene>
    <name evidence="10" type="primary">rnfB</name>
    <name evidence="13" type="ORF">H9943_05015</name>
</gene>
<dbReference type="GO" id="GO:0005886">
    <property type="term" value="C:plasma membrane"/>
    <property type="evidence" value="ECO:0007669"/>
    <property type="project" value="UniProtKB-SubCell"/>
</dbReference>
<feature type="domain" description="4Fe-4S ferredoxin-type" evidence="11">
    <location>
        <begin position="159"/>
        <end position="188"/>
    </location>
</feature>
<keyword evidence="5 10" id="KW-1278">Translocase</keyword>
<dbReference type="EMBL" id="DWYA01000048">
    <property type="protein sequence ID" value="HJB39742.1"/>
    <property type="molecule type" value="Genomic_DNA"/>
</dbReference>
<comment type="cofactor">
    <cofactor evidence="10">
        <name>[4Fe-4S] cluster</name>
        <dbReference type="ChEBI" id="CHEBI:49883"/>
    </cofactor>
    <text evidence="10">Binds 3 [4Fe-4S] clusters.</text>
</comment>
<protein>
    <recommendedName>
        <fullName evidence="10">Ion-translocating oxidoreductase complex subunit B</fullName>
        <ecNumber evidence="10">7.-.-.-</ecNumber>
    </recommendedName>
    <alternativeName>
        <fullName evidence="10">Rnf electron transport complex subunit B</fullName>
    </alternativeName>
</protein>
<feature type="binding site" evidence="10">
    <location>
        <position position="48"/>
    </location>
    <ligand>
        <name>[4Fe-4S] cluster</name>
        <dbReference type="ChEBI" id="CHEBI:49883"/>
        <label>1</label>
    </ligand>
</feature>
<dbReference type="PANTHER" id="PTHR43560">
    <property type="entry name" value="ION-TRANSLOCATING OXIDOREDUCTASE COMPLEX SUBUNIT B"/>
    <property type="match status" value="1"/>
</dbReference>
<evidence type="ECO:0000313" key="14">
    <source>
        <dbReference type="Proteomes" id="UP000824209"/>
    </source>
</evidence>
<reference evidence="13" key="2">
    <citation type="submission" date="2021-04" db="EMBL/GenBank/DDBJ databases">
        <authorList>
            <person name="Gilroy R."/>
        </authorList>
    </citation>
    <scope>NUCLEOTIDE SEQUENCE</scope>
    <source>
        <strain evidence="13">ChiBcec8-14828</strain>
    </source>
</reference>
<feature type="binding site" evidence="10">
    <location>
        <position position="139"/>
    </location>
    <ligand>
        <name>[4Fe-4S] cluster</name>
        <dbReference type="ChEBI" id="CHEBI:49883"/>
        <label>2</label>
    </ligand>
</feature>
<dbReference type="PROSITE" id="PS51379">
    <property type="entry name" value="4FE4S_FER_2"/>
    <property type="match status" value="3"/>
</dbReference>
<comment type="similarity">
    <text evidence="10">Belongs to the 4Fe4S bacterial-type ferredoxin family. RnfB subfamily.</text>
</comment>
<comment type="subcellular location">
    <subcellularLocation>
        <location evidence="10">Cell membrane</location>
    </subcellularLocation>
</comment>
<dbReference type="InterPro" id="IPR017900">
    <property type="entry name" value="4Fe4S_Fe_S_CS"/>
</dbReference>
<comment type="subunit">
    <text evidence="10">The complex is composed of six subunits: RnfA, RnfB, RnfC, RnfD, RnfE and RnfG.</text>
</comment>
<feature type="domain" description="4Fe-4S" evidence="12">
    <location>
        <begin position="31"/>
        <end position="89"/>
    </location>
</feature>